<keyword evidence="2" id="KW-1185">Reference proteome</keyword>
<reference evidence="1 2" key="1">
    <citation type="submission" date="2020-08" db="EMBL/GenBank/DDBJ databases">
        <title>A Genomic Blueprint of the Chicken Gut Microbiome.</title>
        <authorList>
            <person name="Gilroy R."/>
            <person name="Ravi A."/>
            <person name="Getino M."/>
            <person name="Pursley I."/>
            <person name="Horton D.L."/>
            <person name="Alikhan N.-F."/>
            <person name="Baker D."/>
            <person name="Gharbi K."/>
            <person name="Hall N."/>
            <person name="Watson M."/>
            <person name="Adriaenssens E.M."/>
            <person name="Foster-Nyarko E."/>
            <person name="Jarju S."/>
            <person name="Secka A."/>
            <person name="Antonio M."/>
            <person name="Oren A."/>
            <person name="Chaudhuri R."/>
            <person name="La Ragione R.M."/>
            <person name="Hildebrand F."/>
            <person name="Pallen M.J."/>
        </authorList>
    </citation>
    <scope>NUCLEOTIDE SEQUENCE [LARGE SCALE GENOMIC DNA]</scope>
    <source>
        <strain evidence="1 2">Sa3CVN1</strain>
    </source>
</reference>
<evidence type="ECO:0000313" key="2">
    <source>
        <dbReference type="Proteomes" id="UP000627781"/>
    </source>
</evidence>
<dbReference type="RefSeq" id="WP_143317345.1">
    <property type="nucleotide sequence ID" value="NZ_JACSRA010000032.1"/>
</dbReference>
<dbReference type="EMBL" id="JACSRA010000032">
    <property type="protein sequence ID" value="MBD7912995.1"/>
    <property type="molecule type" value="Genomic_DNA"/>
</dbReference>
<dbReference type="SUPFAM" id="SSF52540">
    <property type="entry name" value="P-loop containing nucleoside triphosphate hydrolases"/>
    <property type="match status" value="1"/>
</dbReference>
<dbReference type="PANTHER" id="PTHR46638">
    <property type="entry name" value="CORRINOID ADENOSYLTRANSFERASE"/>
    <property type="match status" value="1"/>
</dbReference>
<name>A0ABR8PXU6_9CLOT</name>
<evidence type="ECO:0000313" key="1">
    <source>
        <dbReference type="EMBL" id="MBD7912995.1"/>
    </source>
</evidence>
<comment type="caution">
    <text evidence="1">The sequence shown here is derived from an EMBL/GenBank/DDBJ whole genome shotgun (WGS) entry which is preliminary data.</text>
</comment>
<dbReference type="InterPro" id="IPR003724">
    <property type="entry name" value="CblAdoTrfase_CobA"/>
</dbReference>
<gene>
    <name evidence="1" type="ORF">H9661_16710</name>
</gene>
<sequence length="174" mass="19773">MRGLVHIYCGEGKGKTTTSIGLSVRAAGNGMKVIFTQFLKNNDSSELKILNSIENIDLIPCEESFGFFFNMTDEQKVEAKKVYSSLLTSVLKKSKEADYDMLVLDEIMAAYNYNLVDRDELIEFLKNKPEKLEVVMTGRNPDEKLIELADYVSNIQKIKHPYDKGIFARKGIEM</sequence>
<dbReference type="Proteomes" id="UP000627781">
    <property type="component" value="Unassembled WGS sequence"/>
</dbReference>
<proteinExistence type="predicted"/>
<dbReference type="Pfam" id="PF02572">
    <property type="entry name" value="CobA_CobO_BtuR"/>
    <property type="match status" value="1"/>
</dbReference>
<dbReference type="PANTHER" id="PTHR46638:SF1">
    <property type="entry name" value="CORRINOID ADENOSYLTRANSFERASE"/>
    <property type="match status" value="1"/>
</dbReference>
<dbReference type="InterPro" id="IPR027417">
    <property type="entry name" value="P-loop_NTPase"/>
</dbReference>
<accession>A0ABR8PXU6</accession>
<dbReference type="Gene3D" id="3.40.50.300">
    <property type="entry name" value="P-loop containing nucleotide triphosphate hydrolases"/>
    <property type="match status" value="1"/>
</dbReference>
<dbReference type="PIRSF" id="PIRSF015617">
    <property type="entry name" value="Adensltrnsf_CobA"/>
    <property type="match status" value="1"/>
</dbReference>
<protein>
    <submittedName>
        <fullName evidence="1">Cob(I)yrinic acid a,c-diamide adenosyltransferase</fullName>
    </submittedName>
</protein>
<organism evidence="1 2">
    <name type="scientific">Clostridium cibarium</name>
    <dbReference type="NCBI Taxonomy" id="2762247"/>
    <lineage>
        <taxon>Bacteria</taxon>
        <taxon>Bacillati</taxon>
        <taxon>Bacillota</taxon>
        <taxon>Clostridia</taxon>
        <taxon>Eubacteriales</taxon>
        <taxon>Clostridiaceae</taxon>
        <taxon>Clostridium</taxon>
    </lineage>
</organism>